<reference evidence="1 2" key="1">
    <citation type="journal article" date="2021" name="Pathogens">
        <title>Isolation and Characterization of Kingella bonacorsii sp. nov., A Novel Kingella Species Detected in a Stable Periodontitis Subject.</title>
        <authorList>
            <person name="Antezack A."/>
            <person name="Boxberger M."/>
            <person name="Rolland C."/>
            <person name="Monnet-Corti V."/>
            <person name="La Scola B."/>
        </authorList>
    </citation>
    <scope>NUCLEOTIDE SEQUENCE [LARGE SCALE GENOMIC DNA]</scope>
    <source>
        <strain evidence="1 2">Marseille-Q4569</strain>
    </source>
</reference>
<dbReference type="RefSeq" id="WP_003799030.1">
    <property type="nucleotide sequence ID" value="NZ_JAEHNZ010000002.1"/>
</dbReference>
<dbReference type="Proteomes" id="UP000614058">
    <property type="component" value="Unassembled WGS sequence"/>
</dbReference>
<dbReference type="InterPro" id="IPR010982">
    <property type="entry name" value="Lambda_DNA-bd_dom_sf"/>
</dbReference>
<dbReference type="SUPFAM" id="SSF47413">
    <property type="entry name" value="lambda repressor-like DNA-binding domains"/>
    <property type="match status" value="1"/>
</dbReference>
<dbReference type="GeneID" id="84907388"/>
<comment type="caution">
    <text evidence="1">The sequence shown here is derived from an EMBL/GenBank/DDBJ whole genome shotgun (WGS) entry which is preliminary data.</text>
</comment>
<proteinExistence type="predicted"/>
<dbReference type="Gene3D" id="1.10.260.40">
    <property type="entry name" value="lambda repressor-like DNA-binding domains"/>
    <property type="match status" value="1"/>
</dbReference>
<sequence>MLKSDVKKYYGSFVKAAQALGVSPSAISQWGDVIPEKQAYRLENLTRGKLSVDLSLYSKDSDISASATE</sequence>
<name>A0ABS1BSZ5_9NEIS</name>
<protein>
    <recommendedName>
        <fullName evidence="3">DNA-binding transcriptional regulator DicC</fullName>
    </recommendedName>
</protein>
<dbReference type="EMBL" id="JAEHNZ010000002">
    <property type="protein sequence ID" value="MBK0396042.1"/>
    <property type="molecule type" value="Genomic_DNA"/>
</dbReference>
<dbReference type="Pfam" id="PF14549">
    <property type="entry name" value="P22_Cro"/>
    <property type="match status" value="1"/>
</dbReference>
<gene>
    <name evidence="1" type="ORF">JDW22_05455</name>
</gene>
<evidence type="ECO:0000313" key="1">
    <source>
        <dbReference type="EMBL" id="MBK0396042.1"/>
    </source>
</evidence>
<keyword evidence="2" id="KW-1185">Reference proteome</keyword>
<evidence type="ECO:0000313" key="2">
    <source>
        <dbReference type="Proteomes" id="UP000614058"/>
    </source>
</evidence>
<organism evidence="1 2">
    <name type="scientific">Kingella bonacorsii</name>
    <dbReference type="NCBI Taxonomy" id="2796361"/>
    <lineage>
        <taxon>Bacteria</taxon>
        <taxon>Pseudomonadati</taxon>
        <taxon>Pseudomonadota</taxon>
        <taxon>Betaproteobacteria</taxon>
        <taxon>Neisseriales</taxon>
        <taxon>Neisseriaceae</taxon>
        <taxon>Kingella</taxon>
    </lineage>
</organism>
<accession>A0ABS1BSZ5</accession>
<evidence type="ECO:0008006" key="3">
    <source>
        <dbReference type="Google" id="ProtNLM"/>
    </source>
</evidence>